<feature type="coiled-coil region" evidence="1">
    <location>
        <begin position="73"/>
        <end position="100"/>
    </location>
</feature>
<keyword evidence="2" id="KW-0472">Membrane</keyword>
<evidence type="ECO:0000256" key="1">
    <source>
        <dbReference type="SAM" id="Coils"/>
    </source>
</evidence>
<feature type="domain" description="HBM" evidence="3">
    <location>
        <begin position="38"/>
        <end position="287"/>
    </location>
</feature>
<evidence type="ECO:0000313" key="5">
    <source>
        <dbReference type="Proteomes" id="UP001589645"/>
    </source>
</evidence>
<protein>
    <recommendedName>
        <fullName evidence="3">HBM domain-containing protein</fullName>
    </recommendedName>
</protein>
<keyword evidence="2" id="KW-0812">Transmembrane</keyword>
<accession>A0ABV5HLM4</accession>
<gene>
    <name evidence="4" type="ORF">ACFFUV_09105</name>
</gene>
<dbReference type="InterPro" id="IPR032255">
    <property type="entry name" value="HBM"/>
</dbReference>
<feature type="transmembrane region" description="Helical" evidence="2">
    <location>
        <begin position="12"/>
        <end position="34"/>
    </location>
</feature>
<sequence length="346" mass="39160">MLNKISKVSYKLYLILGVTTLVTLLIVAISWMGIRSIQSGFDQFRQINRNALTATDVQESLLMTRTLALTFRATHSEQDYQAAQNQLAQTHEQLAQLILETSEQNLKRVFIQVEQDTNAYSDNLTQVENLMTQRDQLVNQQLRLTEGMKQTLIDFKNSAEASDSVQISKVIATEMHFNQAIQQLTNYLLDNSEVNFTTFNAQIATLNAAPLPSDRRNSVQTRLKQQFEHDLETLESITEQIHNTIIQRNKIWNIELAKLGRSISDQLQQIKSDAFHTQATLANHVESVADKALTTVLLAWLISMPMILVLCHLITKSLTKPISQAKAKIENMARGHFVQTALRGGQ</sequence>
<comment type="caution">
    <text evidence="4">The sequence shown here is derived from an EMBL/GenBank/DDBJ whole genome shotgun (WGS) entry which is preliminary data.</text>
</comment>
<evidence type="ECO:0000256" key="2">
    <source>
        <dbReference type="SAM" id="Phobius"/>
    </source>
</evidence>
<dbReference type="SMART" id="SM01358">
    <property type="entry name" value="HBM"/>
    <property type="match status" value="1"/>
</dbReference>
<evidence type="ECO:0000259" key="3">
    <source>
        <dbReference type="SMART" id="SM01358"/>
    </source>
</evidence>
<proteinExistence type="predicted"/>
<feature type="transmembrane region" description="Helical" evidence="2">
    <location>
        <begin position="292"/>
        <end position="314"/>
    </location>
</feature>
<dbReference type="RefSeq" id="WP_390191418.1">
    <property type="nucleotide sequence ID" value="NZ_JBHMEP010000001.1"/>
</dbReference>
<reference evidence="4 5" key="1">
    <citation type="submission" date="2024-09" db="EMBL/GenBank/DDBJ databases">
        <authorList>
            <person name="Sun Q."/>
            <person name="Mori K."/>
        </authorList>
    </citation>
    <scope>NUCLEOTIDE SEQUENCE [LARGE SCALE GENOMIC DNA]</scope>
    <source>
        <strain evidence="4 5">CECT 8064</strain>
    </source>
</reference>
<evidence type="ECO:0000313" key="4">
    <source>
        <dbReference type="EMBL" id="MFB9135120.1"/>
    </source>
</evidence>
<dbReference type="EMBL" id="JBHMEP010000001">
    <property type="protein sequence ID" value="MFB9135120.1"/>
    <property type="molecule type" value="Genomic_DNA"/>
</dbReference>
<keyword evidence="2" id="KW-1133">Transmembrane helix</keyword>
<dbReference type="Proteomes" id="UP001589645">
    <property type="component" value="Unassembled WGS sequence"/>
</dbReference>
<organism evidence="4 5">
    <name type="scientific">Vibrio olivae</name>
    <dbReference type="NCBI Taxonomy" id="1243002"/>
    <lineage>
        <taxon>Bacteria</taxon>
        <taxon>Pseudomonadati</taxon>
        <taxon>Pseudomonadota</taxon>
        <taxon>Gammaproteobacteria</taxon>
        <taxon>Vibrionales</taxon>
        <taxon>Vibrionaceae</taxon>
        <taxon>Vibrio</taxon>
    </lineage>
</organism>
<name>A0ABV5HLM4_9VIBR</name>
<keyword evidence="1" id="KW-0175">Coiled coil</keyword>
<keyword evidence="5" id="KW-1185">Reference proteome</keyword>